<dbReference type="EMBL" id="CP036426">
    <property type="protein sequence ID" value="QDV36230.1"/>
    <property type="molecule type" value="Genomic_DNA"/>
</dbReference>
<dbReference type="Proteomes" id="UP000317835">
    <property type="component" value="Chromosome"/>
</dbReference>
<organism evidence="1 2">
    <name type="scientific">Tautonia plasticadhaerens</name>
    <dbReference type="NCBI Taxonomy" id="2527974"/>
    <lineage>
        <taxon>Bacteria</taxon>
        <taxon>Pseudomonadati</taxon>
        <taxon>Planctomycetota</taxon>
        <taxon>Planctomycetia</taxon>
        <taxon>Isosphaerales</taxon>
        <taxon>Isosphaeraceae</taxon>
        <taxon>Tautonia</taxon>
    </lineage>
</organism>
<name>A0A518H5X4_9BACT</name>
<accession>A0A518H5X4</accession>
<dbReference type="AlphaFoldDB" id="A0A518H5X4"/>
<dbReference type="OrthoDB" id="257148at2"/>
<evidence type="ECO:0000313" key="2">
    <source>
        <dbReference type="Proteomes" id="UP000317835"/>
    </source>
</evidence>
<dbReference type="KEGG" id="tpla:ElP_41490"/>
<reference evidence="1 2" key="1">
    <citation type="submission" date="2019-02" db="EMBL/GenBank/DDBJ databases">
        <title>Deep-cultivation of Planctomycetes and their phenomic and genomic characterization uncovers novel biology.</title>
        <authorList>
            <person name="Wiegand S."/>
            <person name="Jogler M."/>
            <person name="Boedeker C."/>
            <person name="Pinto D."/>
            <person name="Vollmers J."/>
            <person name="Rivas-Marin E."/>
            <person name="Kohn T."/>
            <person name="Peeters S.H."/>
            <person name="Heuer A."/>
            <person name="Rast P."/>
            <person name="Oberbeckmann S."/>
            <person name="Bunk B."/>
            <person name="Jeske O."/>
            <person name="Meyerdierks A."/>
            <person name="Storesund J.E."/>
            <person name="Kallscheuer N."/>
            <person name="Luecker S."/>
            <person name="Lage O.M."/>
            <person name="Pohl T."/>
            <person name="Merkel B.J."/>
            <person name="Hornburger P."/>
            <person name="Mueller R.-W."/>
            <person name="Bruemmer F."/>
            <person name="Labrenz M."/>
            <person name="Spormann A.M."/>
            <person name="Op den Camp H."/>
            <person name="Overmann J."/>
            <person name="Amann R."/>
            <person name="Jetten M.S.M."/>
            <person name="Mascher T."/>
            <person name="Medema M.H."/>
            <person name="Devos D.P."/>
            <person name="Kaster A.-K."/>
            <person name="Ovreas L."/>
            <person name="Rohde M."/>
            <person name="Galperin M.Y."/>
            <person name="Jogler C."/>
        </authorList>
    </citation>
    <scope>NUCLEOTIDE SEQUENCE [LARGE SCALE GENOMIC DNA]</scope>
    <source>
        <strain evidence="1 2">ElP</strain>
    </source>
</reference>
<gene>
    <name evidence="1" type="ORF">ElP_41490</name>
</gene>
<evidence type="ECO:0000313" key="1">
    <source>
        <dbReference type="EMBL" id="QDV36230.1"/>
    </source>
</evidence>
<keyword evidence="2" id="KW-1185">Reference proteome</keyword>
<dbReference type="RefSeq" id="WP_145272344.1">
    <property type="nucleotide sequence ID" value="NZ_CP036426.1"/>
</dbReference>
<sequence length="172" mass="19337">MWVRDRVAEPPRPINHVKIYGADAGRYGTTRDGVERFWRCLIGGAASARFHRPDSRIGLDATAKRHLAAFRMLEAECDLTRYEPDETGRRLSDRVPDDAYLTCEPGEQYVVYFPDGGRVGLDLGEAAGRFRVRWLDVEAGDWRDAGPADGTRRLDLEAPGEGHWVALVTRIP</sequence>
<proteinExistence type="predicted"/>
<protein>
    <submittedName>
        <fullName evidence="1">Uncharacterized protein</fullName>
    </submittedName>
</protein>